<dbReference type="EMBL" id="QUSL01000081">
    <property type="protein sequence ID" value="RGD76132.1"/>
    <property type="molecule type" value="Genomic_DNA"/>
</dbReference>
<dbReference type="AlphaFoldDB" id="A0A3E3E3G3"/>
<proteinExistence type="predicted"/>
<reference evidence="1 2" key="1">
    <citation type="submission" date="2018-08" db="EMBL/GenBank/DDBJ databases">
        <title>A genome reference for cultivated species of the human gut microbiota.</title>
        <authorList>
            <person name="Zou Y."/>
            <person name="Xue W."/>
            <person name="Luo G."/>
        </authorList>
    </citation>
    <scope>NUCLEOTIDE SEQUENCE [LARGE SCALE GENOMIC DNA]</scope>
    <source>
        <strain evidence="1 2">OM06-4</strain>
    </source>
</reference>
<dbReference type="RefSeq" id="WP_117582732.1">
    <property type="nucleotide sequence ID" value="NZ_QUSL01000081.1"/>
</dbReference>
<accession>A0A3E3E3G3</accession>
<sequence>MENNARLPKKYRKVGYNYLSLKGDNVDNLFSLPPNDLKTILCLINDYVNSLDLRRTVLSASDGLRSYKKAFETRKYRVVFTVSPTTMSGLILTYNHHYLLKNSNNKINYNQLRFNTESKEIESRDYYNPLGIPYDTPTRKYFVGYDKDKMLDYCKKHNGIWGSNKNPYGDLYYYVDISKKISKEFFK</sequence>
<evidence type="ECO:0000313" key="2">
    <source>
        <dbReference type="Proteomes" id="UP000261032"/>
    </source>
</evidence>
<evidence type="ECO:0000313" key="1">
    <source>
        <dbReference type="EMBL" id="RGD76132.1"/>
    </source>
</evidence>
<protein>
    <submittedName>
        <fullName evidence="1">Uncharacterized protein</fullName>
    </submittedName>
</protein>
<gene>
    <name evidence="1" type="ORF">DXB93_19065</name>
</gene>
<comment type="caution">
    <text evidence="1">The sequence shown here is derived from an EMBL/GenBank/DDBJ whole genome shotgun (WGS) entry which is preliminary data.</text>
</comment>
<dbReference type="Proteomes" id="UP000261032">
    <property type="component" value="Unassembled WGS sequence"/>
</dbReference>
<name>A0A3E3E3G3_9FIRM</name>
<organism evidence="1 2">
    <name type="scientific">Thomasclavelia ramosa</name>
    <dbReference type="NCBI Taxonomy" id="1547"/>
    <lineage>
        <taxon>Bacteria</taxon>
        <taxon>Bacillati</taxon>
        <taxon>Bacillota</taxon>
        <taxon>Erysipelotrichia</taxon>
        <taxon>Erysipelotrichales</taxon>
        <taxon>Coprobacillaceae</taxon>
        <taxon>Thomasclavelia</taxon>
    </lineage>
</organism>